<dbReference type="AlphaFoldDB" id="A0A081LEP1"/>
<name>A0A081LEP1_9BACI</name>
<evidence type="ECO:0000256" key="1">
    <source>
        <dbReference type="ARBA" id="ARBA00004514"/>
    </source>
</evidence>
<accession>A0A081LEP1</accession>
<comment type="subcellular location">
    <subcellularLocation>
        <location evidence="1">Cytoplasm</location>
        <location evidence="1">Cytosol</location>
    </subcellularLocation>
</comment>
<comment type="function">
    <text evidence="5">May act as an export chaperone for the filament capping protein FliD.</text>
</comment>
<reference evidence="8 9" key="1">
    <citation type="submission" date="2012-09" db="EMBL/GenBank/DDBJ databases">
        <title>Genome Sequence of Bacillus sp. DW5-4.</title>
        <authorList>
            <person name="Lai Q."/>
            <person name="Liu Y."/>
            <person name="Shao Z."/>
        </authorList>
    </citation>
    <scope>NUCLEOTIDE SEQUENCE [LARGE SCALE GENOMIC DNA]</scope>
    <source>
        <strain evidence="8 9">DW5-4</strain>
    </source>
</reference>
<keyword evidence="8" id="KW-0966">Cell projection</keyword>
<evidence type="ECO:0000313" key="8">
    <source>
        <dbReference type="EMBL" id="KEP27717.1"/>
    </source>
</evidence>
<keyword evidence="8" id="KW-0969">Cilium</keyword>
<evidence type="ECO:0000256" key="6">
    <source>
        <dbReference type="ARBA" id="ARBA00093785"/>
    </source>
</evidence>
<keyword evidence="4" id="KW-0143">Chaperone</keyword>
<gene>
    <name evidence="8" type="ORF">BA70_11360</name>
</gene>
<protein>
    <recommendedName>
        <fullName evidence="7">Flagellar protein FliT</fullName>
    </recommendedName>
</protein>
<dbReference type="Pfam" id="PF05400">
    <property type="entry name" value="FliT"/>
    <property type="match status" value="1"/>
</dbReference>
<dbReference type="EMBL" id="JOTP01000003">
    <property type="protein sequence ID" value="KEP27717.1"/>
    <property type="molecule type" value="Genomic_DNA"/>
</dbReference>
<keyword evidence="8" id="KW-0282">Flagellum</keyword>
<evidence type="ECO:0000256" key="5">
    <source>
        <dbReference type="ARBA" id="ARBA00093765"/>
    </source>
</evidence>
<organism evidence="8 9">
    <name type="scientific">Bacillus zhangzhouensis</name>
    <dbReference type="NCBI Taxonomy" id="1178540"/>
    <lineage>
        <taxon>Bacteria</taxon>
        <taxon>Bacillati</taxon>
        <taxon>Bacillota</taxon>
        <taxon>Bacilli</taxon>
        <taxon>Bacillales</taxon>
        <taxon>Bacillaceae</taxon>
        <taxon>Bacillus</taxon>
    </lineage>
</organism>
<proteinExistence type="inferred from homology"/>
<dbReference type="InterPro" id="IPR008622">
    <property type="entry name" value="FliT"/>
</dbReference>
<evidence type="ECO:0000256" key="7">
    <source>
        <dbReference type="ARBA" id="ARBA00093797"/>
    </source>
</evidence>
<keyword evidence="2" id="KW-0963">Cytoplasm</keyword>
<evidence type="ECO:0000313" key="9">
    <source>
        <dbReference type="Proteomes" id="UP000028091"/>
    </source>
</evidence>
<keyword evidence="3" id="KW-1005">Bacterial flagellum biogenesis</keyword>
<comment type="caution">
    <text evidence="8">The sequence shown here is derived from an EMBL/GenBank/DDBJ whole genome shotgun (WGS) entry which is preliminary data.</text>
</comment>
<keyword evidence="9" id="KW-1185">Reference proteome</keyword>
<comment type="similarity">
    <text evidence="6">Belongs to the bacillales FliT family.</text>
</comment>
<dbReference type="RefSeq" id="WP_034318620.1">
    <property type="nucleotide sequence ID" value="NZ_JAVIKA010000001.1"/>
</dbReference>
<evidence type="ECO:0000256" key="2">
    <source>
        <dbReference type="ARBA" id="ARBA00022490"/>
    </source>
</evidence>
<dbReference type="Proteomes" id="UP000028091">
    <property type="component" value="Unassembled WGS sequence"/>
</dbReference>
<dbReference type="OrthoDB" id="2353131at2"/>
<sequence>MSIVDQLHDQTLKMAAEISANPQSETLVEDFDAFLIERDELMREIQHELSDQEKEKIKEIIQTDQQMAKQLTIIQKGIRADIQAIQRKKTKQLNYQNPYQPLTSDGVYYDKRK</sequence>
<evidence type="ECO:0000256" key="4">
    <source>
        <dbReference type="ARBA" id="ARBA00023186"/>
    </source>
</evidence>
<evidence type="ECO:0000256" key="3">
    <source>
        <dbReference type="ARBA" id="ARBA00022795"/>
    </source>
</evidence>